<feature type="domain" description="Aconitase/3-isopropylmalate dehydratase large subunit alpha/beta/alpha" evidence="4">
    <location>
        <begin position="19"/>
        <end position="58"/>
    </location>
</feature>
<protein>
    <recommendedName>
        <fullName evidence="4">Aconitase/3-isopropylmalate dehydratase large subunit alpha/beta/alpha domain-containing protein</fullName>
    </recommendedName>
</protein>
<comment type="caution">
    <text evidence="5">The sequence shown here is derived from an EMBL/GenBank/DDBJ whole genome shotgun (WGS) entry which is preliminary data.</text>
</comment>
<keyword evidence="3" id="KW-0411">Iron-sulfur</keyword>
<feature type="non-terminal residue" evidence="5">
    <location>
        <position position="58"/>
    </location>
</feature>
<evidence type="ECO:0000313" key="6">
    <source>
        <dbReference type="Proteomes" id="UP000676336"/>
    </source>
</evidence>
<evidence type="ECO:0000259" key="4">
    <source>
        <dbReference type="Pfam" id="PF00330"/>
    </source>
</evidence>
<dbReference type="GO" id="GO:0005829">
    <property type="term" value="C:cytosol"/>
    <property type="evidence" value="ECO:0007669"/>
    <property type="project" value="TreeGrafter"/>
</dbReference>
<proteinExistence type="predicted"/>
<feature type="non-terminal residue" evidence="5">
    <location>
        <position position="1"/>
    </location>
</feature>
<dbReference type="PANTHER" id="PTHR43160:SF3">
    <property type="entry name" value="ACONITATE HYDRATASE, MITOCHONDRIAL"/>
    <property type="match status" value="1"/>
</dbReference>
<dbReference type="SUPFAM" id="SSF53732">
    <property type="entry name" value="Aconitase iron-sulfur domain"/>
    <property type="match status" value="1"/>
</dbReference>
<organism evidence="5 6">
    <name type="scientific">Rotaria magnacalcarata</name>
    <dbReference type="NCBI Taxonomy" id="392030"/>
    <lineage>
        <taxon>Eukaryota</taxon>
        <taxon>Metazoa</taxon>
        <taxon>Spiralia</taxon>
        <taxon>Gnathifera</taxon>
        <taxon>Rotifera</taxon>
        <taxon>Eurotatoria</taxon>
        <taxon>Bdelloidea</taxon>
        <taxon>Philodinida</taxon>
        <taxon>Philodinidae</taxon>
        <taxon>Rotaria</taxon>
    </lineage>
</organism>
<dbReference type="GO" id="GO:0006099">
    <property type="term" value="P:tricarboxylic acid cycle"/>
    <property type="evidence" value="ECO:0007669"/>
    <property type="project" value="TreeGrafter"/>
</dbReference>
<dbReference type="GO" id="GO:0003994">
    <property type="term" value="F:aconitate hydratase activity"/>
    <property type="evidence" value="ECO:0007669"/>
    <property type="project" value="TreeGrafter"/>
</dbReference>
<dbReference type="GO" id="GO:0046872">
    <property type="term" value="F:metal ion binding"/>
    <property type="evidence" value="ECO:0007669"/>
    <property type="project" value="UniProtKB-KW"/>
</dbReference>
<dbReference type="InterPro" id="IPR036008">
    <property type="entry name" value="Aconitase_4Fe-4S_dom"/>
</dbReference>
<evidence type="ECO:0000313" key="5">
    <source>
        <dbReference type="EMBL" id="CAF4771040.1"/>
    </source>
</evidence>
<name>A0A8S3AVG3_9BILA</name>
<dbReference type="InterPro" id="IPR001030">
    <property type="entry name" value="Acoase/IPM_deHydtase_lsu_aba"/>
</dbReference>
<dbReference type="InterPro" id="IPR050926">
    <property type="entry name" value="Aconitase/IPM_isomerase"/>
</dbReference>
<dbReference type="GO" id="GO:0005739">
    <property type="term" value="C:mitochondrion"/>
    <property type="evidence" value="ECO:0007669"/>
    <property type="project" value="TreeGrafter"/>
</dbReference>
<evidence type="ECO:0000256" key="3">
    <source>
        <dbReference type="ARBA" id="ARBA00023014"/>
    </source>
</evidence>
<dbReference type="Pfam" id="PF00330">
    <property type="entry name" value="Aconitase"/>
    <property type="match status" value="1"/>
</dbReference>
<dbReference type="InterPro" id="IPR015931">
    <property type="entry name" value="Acnase/IPM_dHydase_lsu_aba_1/3"/>
</dbReference>
<dbReference type="InterPro" id="IPR018136">
    <property type="entry name" value="Aconitase_4Fe-4S_BS"/>
</dbReference>
<dbReference type="Proteomes" id="UP000676336">
    <property type="component" value="Unassembled WGS sequence"/>
</dbReference>
<accession>A0A8S3AVG3</accession>
<dbReference type="PROSITE" id="PS00450">
    <property type="entry name" value="ACONITASE_1"/>
    <property type="match status" value="1"/>
</dbReference>
<evidence type="ECO:0000256" key="1">
    <source>
        <dbReference type="ARBA" id="ARBA00022723"/>
    </source>
</evidence>
<keyword evidence="1" id="KW-0479">Metal-binding</keyword>
<dbReference type="Gene3D" id="3.30.499.10">
    <property type="entry name" value="Aconitase, domain 3"/>
    <property type="match status" value="1"/>
</dbReference>
<dbReference type="EMBL" id="CAJOBI010141756">
    <property type="protein sequence ID" value="CAF4771040.1"/>
    <property type="molecule type" value="Genomic_DNA"/>
</dbReference>
<evidence type="ECO:0000256" key="2">
    <source>
        <dbReference type="ARBA" id="ARBA00023004"/>
    </source>
</evidence>
<dbReference type="PANTHER" id="PTHR43160">
    <property type="entry name" value="ACONITATE HYDRATASE B"/>
    <property type="match status" value="1"/>
</dbReference>
<gene>
    <name evidence="5" type="ORF">SMN809_LOCUS45935</name>
</gene>
<dbReference type="AlphaFoldDB" id="A0A8S3AVG3"/>
<keyword evidence="2" id="KW-0408">Iron</keyword>
<reference evidence="5" key="1">
    <citation type="submission" date="2021-02" db="EMBL/GenBank/DDBJ databases">
        <authorList>
            <person name="Nowell W R."/>
        </authorList>
    </citation>
    <scope>NUCLEOTIDE SEQUENCE</scope>
</reference>
<sequence length="58" mass="6189">NGPFTPDRVHMIGQLGEEAVKNGWPTEIRVGLIGSCTNSSYEDMARAASIAQQAIDKG</sequence>
<dbReference type="GO" id="GO:0051539">
    <property type="term" value="F:4 iron, 4 sulfur cluster binding"/>
    <property type="evidence" value="ECO:0007669"/>
    <property type="project" value="TreeGrafter"/>
</dbReference>